<keyword evidence="3" id="KW-1185">Reference proteome</keyword>
<reference evidence="2" key="1">
    <citation type="submission" date="2022-07" db="EMBL/GenBank/DDBJ databases">
        <title>Chromosome-level genome of Muraenolepis orangiensis.</title>
        <authorList>
            <person name="Kim J."/>
        </authorList>
    </citation>
    <scope>NUCLEOTIDE SEQUENCE</scope>
    <source>
        <strain evidence="2">KU_S4_2022</strain>
        <tissue evidence="2">Muscle</tissue>
    </source>
</reference>
<feature type="repeat" description="ANK" evidence="1">
    <location>
        <begin position="51"/>
        <end position="83"/>
    </location>
</feature>
<proteinExistence type="predicted"/>
<dbReference type="PROSITE" id="PS50297">
    <property type="entry name" value="ANK_REP_REGION"/>
    <property type="match status" value="3"/>
</dbReference>
<gene>
    <name evidence="2" type="ORF">NHX12_025745</name>
</gene>
<dbReference type="PROSITE" id="PS50088">
    <property type="entry name" value="ANK_REPEAT"/>
    <property type="match status" value="3"/>
</dbReference>
<dbReference type="Pfam" id="PF12796">
    <property type="entry name" value="Ank_2"/>
    <property type="match status" value="2"/>
</dbReference>
<dbReference type="Pfam" id="PF00023">
    <property type="entry name" value="Ank"/>
    <property type="match status" value="1"/>
</dbReference>
<dbReference type="PANTHER" id="PTHR24127:SF1">
    <property type="entry name" value="ANKYRIN REPEAT AND EF-HAND DOMAIN-CONTAINING PROTEIN 1"/>
    <property type="match status" value="1"/>
</dbReference>
<evidence type="ECO:0000313" key="3">
    <source>
        <dbReference type="Proteomes" id="UP001148018"/>
    </source>
</evidence>
<dbReference type="SMART" id="SM00248">
    <property type="entry name" value="ANK"/>
    <property type="match status" value="7"/>
</dbReference>
<name>A0A9Q0EF93_9TELE</name>
<dbReference type="SUPFAM" id="SSF48403">
    <property type="entry name" value="Ankyrin repeat"/>
    <property type="match status" value="2"/>
</dbReference>
<dbReference type="PANTHER" id="PTHR24127">
    <property type="entry name" value="ANKYRIN REPEAT AND EF-HAND DOMAIN-CONTAINING PROTEIN 1"/>
    <property type="match status" value="1"/>
</dbReference>
<feature type="repeat" description="ANK" evidence="1">
    <location>
        <begin position="117"/>
        <end position="149"/>
    </location>
</feature>
<accession>A0A9Q0EF93</accession>
<evidence type="ECO:0008006" key="4">
    <source>
        <dbReference type="Google" id="ProtNLM"/>
    </source>
</evidence>
<dbReference type="Gene3D" id="1.25.40.20">
    <property type="entry name" value="Ankyrin repeat-containing domain"/>
    <property type="match status" value="3"/>
</dbReference>
<dbReference type="Pfam" id="PF13637">
    <property type="entry name" value="Ank_4"/>
    <property type="match status" value="1"/>
</dbReference>
<dbReference type="Proteomes" id="UP001148018">
    <property type="component" value="Unassembled WGS sequence"/>
</dbReference>
<dbReference type="InterPro" id="IPR036770">
    <property type="entry name" value="Ankyrin_rpt-contain_sf"/>
</dbReference>
<feature type="non-terminal residue" evidence="2">
    <location>
        <position position="1"/>
    </location>
</feature>
<sequence>VALQHGAEVNSVCVDGSSALLLSCQNIPACNTTSLHLLERGADPNIANQSTGVSALMLAAQSGSLQLVRALLQRGGLPGARDAKQQNAIHYAAMGGFFQVIQVLCAYGGDVGAVSVDGMTALHYAAAIGDAHCCKFLAQRGCNPKVKNTDGLLPRQIAKEAGYQAASRLLLRAEGLVGKSGIRGSWAVALHDWSHEHQAALLAAFGWQSKELGAPVDCKQLEDLIKSHDPHHTGVLNHGEFLKGAKYVPKTFLVSSYGAKKTKKGKKAGKGGKRQGKPSIVLHICTLSPALDRRREDGGPPLYMFEKYRPPVQDVSARYMARTPCREFVEMGHCVRMGDLETLEMAFSRGVPVDVQDRFYKTPLMEAAACGNYDIAHYLLQADVVAAAPRGTRGHLNLMRLLVEAGAPVDALSLYGATPLMRAIESSRAACVDYLLEAGAKVTAENRTGQNCLDIAKDFGDPRIIELVQTKMDSLLSQAQRGRERLRSEVDFDDLIPPLASTLKDLEMTGLN</sequence>
<dbReference type="InterPro" id="IPR052801">
    <property type="entry name" value="Ankyrin-EF-hand"/>
</dbReference>
<dbReference type="EMBL" id="JANIIK010000042">
    <property type="protein sequence ID" value="KAJ3606225.1"/>
    <property type="molecule type" value="Genomic_DNA"/>
</dbReference>
<dbReference type="OrthoDB" id="539213at2759"/>
<evidence type="ECO:0000256" key="1">
    <source>
        <dbReference type="PROSITE-ProRule" id="PRU00023"/>
    </source>
</evidence>
<evidence type="ECO:0000313" key="2">
    <source>
        <dbReference type="EMBL" id="KAJ3606225.1"/>
    </source>
</evidence>
<protein>
    <recommendedName>
        <fullName evidence="4">Ankyrin repeat and EF-hand domain containing 1a</fullName>
    </recommendedName>
</protein>
<feature type="repeat" description="ANK" evidence="1">
    <location>
        <begin position="415"/>
        <end position="447"/>
    </location>
</feature>
<organism evidence="2 3">
    <name type="scientific">Muraenolepis orangiensis</name>
    <name type="common">Patagonian moray cod</name>
    <dbReference type="NCBI Taxonomy" id="630683"/>
    <lineage>
        <taxon>Eukaryota</taxon>
        <taxon>Metazoa</taxon>
        <taxon>Chordata</taxon>
        <taxon>Craniata</taxon>
        <taxon>Vertebrata</taxon>
        <taxon>Euteleostomi</taxon>
        <taxon>Actinopterygii</taxon>
        <taxon>Neopterygii</taxon>
        <taxon>Teleostei</taxon>
        <taxon>Neoteleostei</taxon>
        <taxon>Acanthomorphata</taxon>
        <taxon>Zeiogadaria</taxon>
        <taxon>Gadariae</taxon>
        <taxon>Gadiformes</taxon>
        <taxon>Muraenolepidoidei</taxon>
        <taxon>Muraenolepididae</taxon>
        <taxon>Muraenolepis</taxon>
    </lineage>
</organism>
<keyword evidence="1" id="KW-0040">ANK repeat</keyword>
<comment type="caution">
    <text evidence="2">The sequence shown here is derived from an EMBL/GenBank/DDBJ whole genome shotgun (WGS) entry which is preliminary data.</text>
</comment>
<dbReference type="InterPro" id="IPR002110">
    <property type="entry name" value="Ankyrin_rpt"/>
</dbReference>
<dbReference type="AlphaFoldDB" id="A0A9Q0EF93"/>